<keyword evidence="1" id="KW-0812">Transmembrane</keyword>
<feature type="transmembrane region" description="Helical" evidence="1">
    <location>
        <begin position="127"/>
        <end position="148"/>
    </location>
</feature>
<dbReference type="Proteomes" id="UP000008206">
    <property type="component" value="Chromosome"/>
</dbReference>
<dbReference type="HOGENOM" id="CLU_992947_0_0_3"/>
<gene>
    <name evidence="2" type="ordered locus">Cyan7822_1065</name>
</gene>
<dbReference type="KEGG" id="cyj:Cyan7822_1065"/>
<feature type="transmembrane region" description="Helical" evidence="1">
    <location>
        <begin position="168"/>
        <end position="190"/>
    </location>
</feature>
<keyword evidence="1" id="KW-0472">Membrane</keyword>
<evidence type="ECO:0000256" key="1">
    <source>
        <dbReference type="SAM" id="Phobius"/>
    </source>
</evidence>
<feature type="transmembrane region" description="Helical" evidence="1">
    <location>
        <begin position="28"/>
        <end position="49"/>
    </location>
</feature>
<dbReference type="AlphaFoldDB" id="E0UEU4"/>
<dbReference type="eggNOG" id="COG1714">
    <property type="taxonomic scope" value="Bacteria"/>
</dbReference>
<protein>
    <recommendedName>
        <fullName evidence="4">Glycerophosphoryl diester phosphodiesterase membrane domain-containing protein</fullName>
    </recommendedName>
</protein>
<evidence type="ECO:0000313" key="3">
    <source>
        <dbReference type="Proteomes" id="UP000008206"/>
    </source>
</evidence>
<dbReference type="STRING" id="497965.Cyan7822_1065"/>
<name>E0UEU4_GLOV7</name>
<accession>E0UEU4</accession>
<evidence type="ECO:0000313" key="2">
    <source>
        <dbReference type="EMBL" id="ADN13074.1"/>
    </source>
</evidence>
<feature type="transmembrane region" description="Helical" evidence="1">
    <location>
        <begin position="274"/>
        <end position="292"/>
    </location>
</feature>
<dbReference type="OrthoDB" id="426215at2"/>
<evidence type="ECO:0008006" key="4">
    <source>
        <dbReference type="Google" id="ProtNLM"/>
    </source>
</evidence>
<keyword evidence="3" id="KW-1185">Reference proteome</keyword>
<sequence length="311" mass="36347">MSQRRDPLKVISIISAGVRLYRDNFKTYLGISLLANLWLLAPFLVLILFDLLKTFLVTILPKSGDIPGFLWFLMVLMPFWLIFFAYCAAQFLTNTGVISRLAFSLLINKPETVRQARQELKPRRLQFILNHFLYLILFFFIFRVWQIIQVMVFYVPASFIPNPKLQLMIQWVGYLFFVIGFSWFYARLFFPEVPLAIEKNLQLGDAIIRSWKLTSGFAWSILFIIFLVILLTMPLYLLSGIPLIFAAVYAMTGLFNQVSSLVLLSIINNFIKGAIIIYFLLNIAILPFWQTLKSVIYYHLYSQQDRHDTDF</sequence>
<feature type="transmembrane region" description="Helical" evidence="1">
    <location>
        <begin position="243"/>
        <end position="267"/>
    </location>
</feature>
<organism evidence="2 3">
    <name type="scientific">Gloeothece verrucosa (strain PCC 7822)</name>
    <name type="common">Cyanothece sp. (strain PCC 7822)</name>
    <dbReference type="NCBI Taxonomy" id="497965"/>
    <lineage>
        <taxon>Bacteria</taxon>
        <taxon>Bacillati</taxon>
        <taxon>Cyanobacteriota</taxon>
        <taxon>Cyanophyceae</taxon>
        <taxon>Oscillatoriophycideae</taxon>
        <taxon>Chroococcales</taxon>
        <taxon>Aphanothecaceae</taxon>
        <taxon>Gloeothece</taxon>
        <taxon>Gloeothece verrucosa</taxon>
    </lineage>
</organism>
<proteinExistence type="predicted"/>
<dbReference type="RefSeq" id="WP_013321181.1">
    <property type="nucleotide sequence ID" value="NC_014501.1"/>
</dbReference>
<keyword evidence="1" id="KW-1133">Transmembrane helix</keyword>
<reference evidence="3" key="1">
    <citation type="journal article" date="2011" name="MBio">
        <title>Novel metabolic attributes of the genus Cyanothece, comprising a group of unicellular nitrogen-fixing Cyanobacteria.</title>
        <authorList>
            <person name="Bandyopadhyay A."/>
            <person name="Elvitigala T."/>
            <person name="Welsh E."/>
            <person name="Stockel J."/>
            <person name="Liberton M."/>
            <person name="Min H."/>
            <person name="Sherman L.A."/>
            <person name="Pakrasi H.B."/>
        </authorList>
    </citation>
    <scope>NUCLEOTIDE SEQUENCE [LARGE SCALE GENOMIC DNA]</scope>
    <source>
        <strain evidence="3">PCC 7822</strain>
    </source>
</reference>
<feature type="transmembrane region" description="Helical" evidence="1">
    <location>
        <begin position="69"/>
        <end position="92"/>
    </location>
</feature>
<feature type="transmembrane region" description="Helical" evidence="1">
    <location>
        <begin position="217"/>
        <end position="237"/>
    </location>
</feature>
<dbReference type="EMBL" id="CP002198">
    <property type="protein sequence ID" value="ADN13074.1"/>
    <property type="molecule type" value="Genomic_DNA"/>
</dbReference>